<sequence>MARNASSMALLALDAVKDATNADIGHVAACAALFGVILHHSILRPFEVEQFMYKLITCFFLLTGGLFGVHLLNDAAVLHAAFRSAVALGSLLGGTLFSMVVYRLFFHRLCRFPGPWGAKVSKFYSASLAAKDVQYHKSLARMHEQYGDFIRTGMCRGVILPVEIG</sequence>
<dbReference type="GeneID" id="19269780"/>
<name>W3XCI5_PESFW</name>
<proteinExistence type="predicted"/>
<accession>W3XCI5</accession>
<dbReference type="KEGG" id="pfy:PFICI_04767"/>
<dbReference type="InParanoid" id="W3XCI5"/>
<feature type="transmembrane region" description="Helical" evidence="1">
    <location>
        <begin position="55"/>
        <end position="73"/>
    </location>
</feature>
<dbReference type="AlphaFoldDB" id="W3XCI5"/>
<keyword evidence="1" id="KW-1133">Transmembrane helix</keyword>
<keyword evidence="3" id="KW-1185">Reference proteome</keyword>
<organism evidence="2 3">
    <name type="scientific">Pestalotiopsis fici (strain W106-1 / CGMCC3.15140)</name>
    <dbReference type="NCBI Taxonomy" id="1229662"/>
    <lineage>
        <taxon>Eukaryota</taxon>
        <taxon>Fungi</taxon>
        <taxon>Dikarya</taxon>
        <taxon>Ascomycota</taxon>
        <taxon>Pezizomycotina</taxon>
        <taxon>Sordariomycetes</taxon>
        <taxon>Xylariomycetidae</taxon>
        <taxon>Amphisphaeriales</taxon>
        <taxon>Sporocadaceae</taxon>
        <taxon>Pestalotiopsis</taxon>
    </lineage>
</organism>
<dbReference type="HOGENOM" id="CLU_1611362_0_0_1"/>
<keyword evidence="1" id="KW-0812">Transmembrane</keyword>
<evidence type="ECO:0000313" key="3">
    <source>
        <dbReference type="Proteomes" id="UP000030651"/>
    </source>
</evidence>
<gene>
    <name evidence="2" type="ORF">PFICI_04767</name>
</gene>
<dbReference type="EMBL" id="KI912111">
    <property type="protein sequence ID" value="ETS82891.1"/>
    <property type="molecule type" value="Genomic_DNA"/>
</dbReference>
<feature type="transmembrane region" description="Helical" evidence="1">
    <location>
        <begin position="85"/>
        <end position="105"/>
    </location>
</feature>
<reference evidence="3" key="1">
    <citation type="journal article" date="2015" name="BMC Genomics">
        <title>Genomic and transcriptomic analysis of the endophytic fungus Pestalotiopsis fici reveals its lifestyle and high potential for synthesis of natural products.</title>
        <authorList>
            <person name="Wang X."/>
            <person name="Zhang X."/>
            <person name="Liu L."/>
            <person name="Xiang M."/>
            <person name="Wang W."/>
            <person name="Sun X."/>
            <person name="Che Y."/>
            <person name="Guo L."/>
            <person name="Liu G."/>
            <person name="Guo L."/>
            <person name="Wang C."/>
            <person name="Yin W.B."/>
            <person name="Stadler M."/>
            <person name="Zhang X."/>
            <person name="Liu X."/>
        </authorList>
    </citation>
    <scope>NUCLEOTIDE SEQUENCE [LARGE SCALE GENOMIC DNA]</scope>
    <source>
        <strain evidence="3">W106-1 / CGMCC3.15140</strain>
    </source>
</reference>
<dbReference type="OrthoDB" id="6692864at2759"/>
<evidence type="ECO:0000256" key="1">
    <source>
        <dbReference type="SAM" id="Phobius"/>
    </source>
</evidence>
<protein>
    <submittedName>
        <fullName evidence="2">Uncharacterized protein</fullName>
    </submittedName>
</protein>
<feature type="transmembrane region" description="Helical" evidence="1">
    <location>
        <begin position="24"/>
        <end position="43"/>
    </location>
</feature>
<keyword evidence="1" id="KW-0472">Membrane</keyword>
<evidence type="ECO:0000313" key="2">
    <source>
        <dbReference type="EMBL" id="ETS82891.1"/>
    </source>
</evidence>
<dbReference type="Proteomes" id="UP000030651">
    <property type="component" value="Unassembled WGS sequence"/>
</dbReference>
<dbReference type="RefSeq" id="XP_007831539.1">
    <property type="nucleotide sequence ID" value="XM_007833348.1"/>
</dbReference>